<name>A0A813EMN2_POLGL</name>
<feature type="non-terminal residue" evidence="1">
    <location>
        <position position="1"/>
    </location>
</feature>
<dbReference type="Proteomes" id="UP000654075">
    <property type="component" value="Unassembled WGS sequence"/>
</dbReference>
<comment type="caution">
    <text evidence="1">The sequence shown here is derived from an EMBL/GenBank/DDBJ whole genome shotgun (WGS) entry which is preliminary data.</text>
</comment>
<gene>
    <name evidence="1" type="ORF">PGLA1383_LOCUS17334</name>
</gene>
<organism evidence="1 2">
    <name type="scientific">Polarella glacialis</name>
    <name type="common">Dinoflagellate</name>
    <dbReference type="NCBI Taxonomy" id="89957"/>
    <lineage>
        <taxon>Eukaryota</taxon>
        <taxon>Sar</taxon>
        <taxon>Alveolata</taxon>
        <taxon>Dinophyceae</taxon>
        <taxon>Suessiales</taxon>
        <taxon>Suessiaceae</taxon>
        <taxon>Polarella</taxon>
    </lineage>
</organism>
<dbReference type="EMBL" id="CAJNNV010010697">
    <property type="protein sequence ID" value="CAE8598939.1"/>
    <property type="molecule type" value="Genomic_DNA"/>
</dbReference>
<evidence type="ECO:0000313" key="1">
    <source>
        <dbReference type="EMBL" id="CAE8598939.1"/>
    </source>
</evidence>
<protein>
    <submittedName>
        <fullName evidence="1">Uncharacterized protein</fullName>
    </submittedName>
</protein>
<keyword evidence="2" id="KW-1185">Reference proteome</keyword>
<sequence>ALSRSQRSCTSFFYSVINESGKHLNYAFWRSAFKYVSDFFRPSLFAEPVCDLTAIAKQDHVCVVFLYSGPEIRGKRSLVAMKLVEACVHPANVVPCENNDHGRLCKPSQCKALQHLCKPAQRKALQHFAKCR</sequence>
<reference evidence="1" key="1">
    <citation type="submission" date="2021-02" db="EMBL/GenBank/DDBJ databases">
        <authorList>
            <person name="Dougan E. K."/>
            <person name="Rhodes N."/>
            <person name="Thang M."/>
            <person name="Chan C."/>
        </authorList>
    </citation>
    <scope>NUCLEOTIDE SEQUENCE</scope>
</reference>
<proteinExistence type="predicted"/>
<accession>A0A813EMN2</accession>
<evidence type="ECO:0000313" key="2">
    <source>
        <dbReference type="Proteomes" id="UP000654075"/>
    </source>
</evidence>
<dbReference type="AlphaFoldDB" id="A0A813EMN2"/>